<keyword evidence="2" id="KW-0808">Transferase</keyword>
<gene>
    <name evidence="6" type="ORF">DXG03_000754</name>
</gene>
<dbReference type="EMBL" id="JABCKV010001094">
    <property type="protein sequence ID" value="KAG5640170.1"/>
    <property type="molecule type" value="Genomic_DNA"/>
</dbReference>
<name>A0A9P7K8Q7_9AGAR</name>
<organism evidence="6 7">
    <name type="scientific">Asterophora parasitica</name>
    <dbReference type="NCBI Taxonomy" id="117018"/>
    <lineage>
        <taxon>Eukaryota</taxon>
        <taxon>Fungi</taxon>
        <taxon>Dikarya</taxon>
        <taxon>Basidiomycota</taxon>
        <taxon>Agaricomycotina</taxon>
        <taxon>Agaricomycetes</taxon>
        <taxon>Agaricomycetidae</taxon>
        <taxon>Agaricales</taxon>
        <taxon>Tricholomatineae</taxon>
        <taxon>Lyophyllaceae</taxon>
        <taxon>Asterophora</taxon>
    </lineage>
</organism>
<feature type="non-terminal residue" evidence="6">
    <location>
        <position position="306"/>
    </location>
</feature>
<accession>A0A9P7K8Q7</accession>
<dbReference type="InterPro" id="IPR036390">
    <property type="entry name" value="WH_DNA-bd_sf"/>
</dbReference>
<dbReference type="AlphaFoldDB" id="A0A9P7K8Q7"/>
<keyword evidence="3" id="KW-0949">S-adenosyl-L-methionine</keyword>
<keyword evidence="7" id="KW-1185">Reference proteome</keyword>
<dbReference type="InterPro" id="IPR001077">
    <property type="entry name" value="COMT_C"/>
</dbReference>
<feature type="domain" description="O-methyltransferase C-terminal" evidence="4">
    <location>
        <begin position="196"/>
        <end position="305"/>
    </location>
</feature>
<comment type="caution">
    <text evidence="6">The sequence shown here is derived from an EMBL/GenBank/DDBJ whole genome shotgun (WGS) entry which is preliminary data.</text>
</comment>
<dbReference type="InterPro" id="IPR029063">
    <property type="entry name" value="SAM-dependent_MTases_sf"/>
</dbReference>
<dbReference type="GO" id="GO:0032259">
    <property type="term" value="P:methylation"/>
    <property type="evidence" value="ECO:0007669"/>
    <property type="project" value="UniProtKB-KW"/>
</dbReference>
<evidence type="ECO:0000256" key="2">
    <source>
        <dbReference type="ARBA" id="ARBA00022679"/>
    </source>
</evidence>
<reference evidence="6" key="1">
    <citation type="submission" date="2020-07" db="EMBL/GenBank/DDBJ databases">
        <authorList>
            <person name="Nieuwenhuis M."/>
            <person name="Van De Peppel L.J.J."/>
        </authorList>
    </citation>
    <scope>NUCLEOTIDE SEQUENCE</scope>
    <source>
        <strain evidence="6">AP01</strain>
        <tissue evidence="6">Mycelium</tissue>
    </source>
</reference>
<dbReference type="PROSITE" id="PS51683">
    <property type="entry name" value="SAM_OMT_II"/>
    <property type="match status" value="1"/>
</dbReference>
<dbReference type="InterPro" id="IPR012967">
    <property type="entry name" value="COMT_dimerisation"/>
</dbReference>
<dbReference type="InterPro" id="IPR016461">
    <property type="entry name" value="COMT-like"/>
</dbReference>
<evidence type="ECO:0000259" key="4">
    <source>
        <dbReference type="Pfam" id="PF00891"/>
    </source>
</evidence>
<evidence type="ECO:0000256" key="3">
    <source>
        <dbReference type="ARBA" id="ARBA00022691"/>
    </source>
</evidence>
<dbReference type="PANTHER" id="PTHR43712">
    <property type="entry name" value="PUTATIVE (AFU_ORTHOLOGUE AFUA_4G14580)-RELATED"/>
    <property type="match status" value="1"/>
</dbReference>
<dbReference type="GO" id="GO:0008171">
    <property type="term" value="F:O-methyltransferase activity"/>
    <property type="evidence" value="ECO:0007669"/>
    <property type="project" value="InterPro"/>
</dbReference>
<dbReference type="Pfam" id="PF08100">
    <property type="entry name" value="Dimerisation"/>
    <property type="match status" value="1"/>
</dbReference>
<keyword evidence="1" id="KW-0489">Methyltransferase</keyword>
<evidence type="ECO:0008006" key="8">
    <source>
        <dbReference type="Google" id="ProtNLM"/>
    </source>
</evidence>
<dbReference type="Pfam" id="PF00891">
    <property type="entry name" value="Methyltransf_2"/>
    <property type="match status" value="1"/>
</dbReference>
<dbReference type="InterPro" id="IPR036388">
    <property type="entry name" value="WH-like_DNA-bd_sf"/>
</dbReference>
<dbReference type="OrthoDB" id="2410195at2759"/>
<dbReference type="SUPFAM" id="SSF46785">
    <property type="entry name" value="Winged helix' DNA-binding domain"/>
    <property type="match status" value="1"/>
</dbReference>
<proteinExistence type="predicted"/>
<evidence type="ECO:0000313" key="6">
    <source>
        <dbReference type="EMBL" id="KAG5640170.1"/>
    </source>
</evidence>
<dbReference type="SUPFAM" id="SSF53335">
    <property type="entry name" value="S-adenosyl-L-methionine-dependent methyltransferases"/>
    <property type="match status" value="1"/>
</dbReference>
<dbReference type="Proteomes" id="UP000775547">
    <property type="component" value="Unassembled WGS sequence"/>
</dbReference>
<evidence type="ECO:0000256" key="1">
    <source>
        <dbReference type="ARBA" id="ARBA00022603"/>
    </source>
</evidence>
<reference evidence="6" key="2">
    <citation type="submission" date="2021-10" db="EMBL/GenBank/DDBJ databases">
        <title>Phylogenomics reveals ancestral predisposition of the termite-cultivated fungus Termitomyces towards a domesticated lifestyle.</title>
        <authorList>
            <person name="Auxier B."/>
            <person name="Grum-Grzhimaylo A."/>
            <person name="Cardenas M.E."/>
            <person name="Lodge J.D."/>
            <person name="Laessoe T."/>
            <person name="Pedersen O."/>
            <person name="Smith M.E."/>
            <person name="Kuyper T.W."/>
            <person name="Franco-Molano E.A."/>
            <person name="Baroni T.J."/>
            <person name="Aanen D.K."/>
        </authorList>
    </citation>
    <scope>NUCLEOTIDE SEQUENCE</scope>
    <source>
        <strain evidence="6">AP01</strain>
        <tissue evidence="6">Mycelium</tissue>
    </source>
</reference>
<protein>
    <recommendedName>
        <fullName evidence="8">O-methyltransferase domain-containing protein</fullName>
    </recommendedName>
</protein>
<sequence>MTSPLRQLLNVLTESVGDLEDACAASGTAIPDLYTPFHPASEAFRDNPKAAEAVNIISAAALQIEAILAPPQVSLYHIVAGHWKSTALRVALESHVTEILREAGPDGLHVNDIAAKNGQDPRKLARFLRYLAIHHVYRELRPDVFTNTRISSMLDTLKPSEEIIANPETKDENTHGLTALVGHHLDEAFKASAYAWETLSDPLTAKSGDPRAAPLSRAYNTDETFWELIARKEYRSRRFNIAMQGVQTLQSDVVLNAYDWKDLPAGSVIVDVGGGVGTWSLVLAREYPDFEFVVQDLSVVIQDAEK</sequence>
<dbReference type="Gene3D" id="1.10.10.10">
    <property type="entry name" value="Winged helix-like DNA-binding domain superfamily/Winged helix DNA-binding domain"/>
    <property type="match status" value="1"/>
</dbReference>
<feature type="domain" description="O-methyltransferase dimerisation" evidence="5">
    <location>
        <begin position="77"/>
        <end position="154"/>
    </location>
</feature>
<evidence type="ECO:0000259" key="5">
    <source>
        <dbReference type="Pfam" id="PF08100"/>
    </source>
</evidence>
<evidence type="ECO:0000313" key="7">
    <source>
        <dbReference type="Proteomes" id="UP000775547"/>
    </source>
</evidence>
<dbReference type="PANTHER" id="PTHR43712:SF2">
    <property type="entry name" value="O-METHYLTRANSFERASE CICE"/>
    <property type="match status" value="1"/>
</dbReference>
<dbReference type="GO" id="GO:0046983">
    <property type="term" value="F:protein dimerization activity"/>
    <property type="evidence" value="ECO:0007669"/>
    <property type="project" value="InterPro"/>
</dbReference>
<dbReference type="Gene3D" id="3.40.50.150">
    <property type="entry name" value="Vaccinia Virus protein VP39"/>
    <property type="match status" value="1"/>
</dbReference>